<name>A0A367F9B8_9ACTN</name>
<feature type="compositionally biased region" description="Basic and acidic residues" evidence="1">
    <location>
        <begin position="47"/>
        <end position="60"/>
    </location>
</feature>
<feature type="compositionally biased region" description="Gly residues" evidence="1">
    <location>
        <begin position="61"/>
        <end position="104"/>
    </location>
</feature>
<dbReference type="RefSeq" id="WP_114020785.1">
    <property type="nucleotide sequence ID" value="NZ_QOIN01000030.1"/>
</dbReference>
<dbReference type="Proteomes" id="UP000252914">
    <property type="component" value="Unassembled WGS sequence"/>
</dbReference>
<sequence length="104" mass="9661">MGFMDKVKGMLGQHGDKVQQGLDKAAKAADSRTKGKYSGQISSGTKKAKDAAQRLADEGRGQGGQGGQSGSGGGPAGGGPTGGGSGSGPTGGGSGTGGTGGTGH</sequence>
<organism evidence="2 3">
    <name type="scientific">Streptomyces diacarni</name>
    <dbReference type="NCBI Taxonomy" id="2800381"/>
    <lineage>
        <taxon>Bacteria</taxon>
        <taxon>Bacillati</taxon>
        <taxon>Actinomycetota</taxon>
        <taxon>Actinomycetes</taxon>
        <taxon>Kitasatosporales</taxon>
        <taxon>Streptomycetaceae</taxon>
        <taxon>Streptomyces</taxon>
    </lineage>
</organism>
<proteinExistence type="predicted"/>
<feature type="compositionally biased region" description="Basic and acidic residues" evidence="1">
    <location>
        <begin position="24"/>
        <end position="33"/>
    </location>
</feature>
<dbReference type="Pfam" id="PF14013">
    <property type="entry name" value="MT0933_antitox"/>
    <property type="match status" value="1"/>
</dbReference>
<feature type="region of interest" description="Disordered" evidence="1">
    <location>
        <begin position="1"/>
        <end position="104"/>
    </location>
</feature>
<reference evidence="2 3" key="1">
    <citation type="submission" date="2018-06" db="EMBL/GenBank/DDBJ databases">
        <title>Streptomyces reniochalinae sp. nov. and Streptomyces diacarnus sp. nov. from marine sponges.</title>
        <authorList>
            <person name="Li L."/>
        </authorList>
    </citation>
    <scope>NUCLEOTIDE SEQUENCE [LARGE SCALE GENOMIC DNA]</scope>
    <source>
        <strain evidence="2 3">LHW51701</strain>
    </source>
</reference>
<dbReference type="InterPro" id="IPR028037">
    <property type="entry name" value="Antitoxin_Rv0909/MT0933"/>
</dbReference>
<evidence type="ECO:0000256" key="1">
    <source>
        <dbReference type="SAM" id="MobiDB-lite"/>
    </source>
</evidence>
<dbReference type="AlphaFoldDB" id="A0A367F9B8"/>
<evidence type="ECO:0000313" key="2">
    <source>
        <dbReference type="EMBL" id="RCG26963.1"/>
    </source>
</evidence>
<evidence type="ECO:0000313" key="3">
    <source>
        <dbReference type="Proteomes" id="UP000252914"/>
    </source>
</evidence>
<accession>A0A367F9B8</accession>
<protein>
    <submittedName>
        <fullName evidence="2">Antitoxin</fullName>
    </submittedName>
</protein>
<comment type="caution">
    <text evidence="2">The sequence shown here is derived from an EMBL/GenBank/DDBJ whole genome shotgun (WGS) entry which is preliminary data.</text>
</comment>
<gene>
    <name evidence="2" type="ORF">DTL70_05885</name>
</gene>
<dbReference type="EMBL" id="QOIN01000030">
    <property type="protein sequence ID" value="RCG26963.1"/>
    <property type="molecule type" value="Genomic_DNA"/>
</dbReference>
<keyword evidence="3" id="KW-1185">Reference proteome</keyword>